<evidence type="ECO:0000313" key="2">
    <source>
        <dbReference type="EMBL" id="AFZ21359.1"/>
    </source>
</evidence>
<organism evidence="2 3">
    <name type="scientific">Allocoleopsis franciscana PCC 7113</name>
    <dbReference type="NCBI Taxonomy" id="1173027"/>
    <lineage>
        <taxon>Bacteria</taxon>
        <taxon>Bacillati</taxon>
        <taxon>Cyanobacteriota</taxon>
        <taxon>Cyanophyceae</taxon>
        <taxon>Coleofasciculales</taxon>
        <taxon>Coleofasciculaceae</taxon>
        <taxon>Allocoleopsis</taxon>
        <taxon>Allocoleopsis franciscana</taxon>
    </lineage>
</organism>
<evidence type="ECO:0000313" key="3">
    <source>
        <dbReference type="Proteomes" id="UP000010471"/>
    </source>
</evidence>
<keyword evidence="3" id="KW-1185">Reference proteome</keyword>
<sequence length="318" mass="36470">MSQITDHTPLDFNPTQYRNQSTVKRKILDQIVYPFSTRLTSWIKVLAYPELSNLSFSTDHILFGDRGAGFISLMRFLRSFVSLPTSDVLIQGCGLGQEALAWSKVGVSSCVGVDQFNFKKAWEQIAQTTNGTPISFVRDDICQTQLSSQSFDIISSFAVWEHVKDFDALIEESRRLIKPKGVVMSAFGPLWYTFSGDHFSAAGGLEHGFNHLLLSQKDYFEWIDSFQRQDSWAISEESYFEIRRHIREGLFSYLKPREYIQKVEKSFTRLCTIAIISPESLAFRAAYPQKWQKILKQNELLEEDLLIKGLIVFLSPCN</sequence>
<dbReference type="SUPFAM" id="SSF53335">
    <property type="entry name" value="S-adenosyl-L-methionine-dependent methyltransferases"/>
    <property type="match status" value="1"/>
</dbReference>
<dbReference type="GO" id="GO:0032259">
    <property type="term" value="P:methylation"/>
    <property type="evidence" value="ECO:0007669"/>
    <property type="project" value="UniProtKB-KW"/>
</dbReference>
<dbReference type="InterPro" id="IPR029063">
    <property type="entry name" value="SAM-dependent_MTases_sf"/>
</dbReference>
<dbReference type="HOGENOM" id="CLU_958973_0_0_3"/>
<feature type="domain" description="Methyltransferase type 11" evidence="1">
    <location>
        <begin position="92"/>
        <end position="183"/>
    </location>
</feature>
<dbReference type="EMBL" id="CP003630">
    <property type="protein sequence ID" value="AFZ21359.1"/>
    <property type="molecule type" value="Genomic_DNA"/>
</dbReference>
<keyword evidence="2" id="KW-0830">Ubiquinone</keyword>
<dbReference type="AlphaFoldDB" id="K9WNK3"/>
<dbReference type="CDD" id="cd02440">
    <property type="entry name" value="AdoMet_MTases"/>
    <property type="match status" value="1"/>
</dbReference>
<proteinExistence type="predicted"/>
<name>K9WNK3_9CYAN</name>
<dbReference type="GO" id="GO:0008757">
    <property type="term" value="F:S-adenosylmethionine-dependent methyltransferase activity"/>
    <property type="evidence" value="ECO:0007669"/>
    <property type="project" value="InterPro"/>
</dbReference>
<gene>
    <name evidence="2" type="ORF">Mic7113_5734</name>
</gene>
<dbReference type="OrthoDB" id="9778766at2"/>
<keyword evidence="2" id="KW-0489">Methyltransferase</keyword>
<dbReference type="InterPro" id="IPR013216">
    <property type="entry name" value="Methyltransf_11"/>
</dbReference>
<evidence type="ECO:0000259" key="1">
    <source>
        <dbReference type="Pfam" id="PF08241"/>
    </source>
</evidence>
<accession>K9WNK3</accession>
<dbReference type="eggNOG" id="COG2226">
    <property type="taxonomic scope" value="Bacteria"/>
</dbReference>
<dbReference type="STRING" id="1173027.Mic7113_5734"/>
<dbReference type="KEGG" id="mic:Mic7113_5734"/>
<dbReference type="Pfam" id="PF08241">
    <property type="entry name" value="Methyltransf_11"/>
    <property type="match status" value="1"/>
</dbReference>
<dbReference type="Gene3D" id="3.40.50.150">
    <property type="entry name" value="Vaccinia Virus protein VP39"/>
    <property type="match status" value="1"/>
</dbReference>
<dbReference type="Proteomes" id="UP000010471">
    <property type="component" value="Chromosome"/>
</dbReference>
<keyword evidence="2" id="KW-0808">Transferase</keyword>
<dbReference type="RefSeq" id="WP_015185488.1">
    <property type="nucleotide sequence ID" value="NC_019738.1"/>
</dbReference>
<protein>
    <submittedName>
        <fullName evidence="2">Methylase involved in ubiquinone/menaquinone biosynthesis</fullName>
    </submittedName>
</protein>
<reference evidence="2 3" key="1">
    <citation type="submission" date="2012-06" db="EMBL/GenBank/DDBJ databases">
        <title>Finished chromosome of genome of Microcoleus sp. PCC 7113.</title>
        <authorList>
            <consortium name="US DOE Joint Genome Institute"/>
            <person name="Gugger M."/>
            <person name="Coursin T."/>
            <person name="Rippka R."/>
            <person name="Tandeau De Marsac N."/>
            <person name="Huntemann M."/>
            <person name="Wei C.-L."/>
            <person name="Han J."/>
            <person name="Detter J.C."/>
            <person name="Han C."/>
            <person name="Tapia R."/>
            <person name="Chen A."/>
            <person name="Kyrpides N."/>
            <person name="Mavromatis K."/>
            <person name="Markowitz V."/>
            <person name="Szeto E."/>
            <person name="Ivanova N."/>
            <person name="Pagani I."/>
            <person name="Pati A."/>
            <person name="Goodwin L."/>
            <person name="Nordberg H.P."/>
            <person name="Cantor M.N."/>
            <person name="Hua S.X."/>
            <person name="Woyke T."/>
            <person name="Kerfeld C.A."/>
        </authorList>
    </citation>
    <scope>NUCLEOTIDE SEQUENCE [LARGE SCALE GENOMIC DNA]</scope>
    <source>
        <strain evidence="2 3">PCC 7113</strain>
    </source>
</reference>